<comment type="caution">
    <text evidence="1">The sequence shown here is derived from an EMBL/GenBank/DDBJ whole genome shotgun (WGS) entry which is preliminary data.</text>
</comment>
<accession>A0A9N9EWX7</accession>
<proteinExistence type="predicted"/>
<protein>
    <submittedName>
        <fullName evidence="1">6486_t:CDS:1</fullName>
    </submittedName>
</protein>
<keyword evidence="2" id="KW-1185">Reference proteome</keyword>
<name>A0A9N9EWX7_FUNMO</name>
<dbReference type="Proteomes" id="UP000789375">
    <property type="component" value="Unassembled WGS sequence"/>
</dbReference>
<gene>
    <name evidence="1" type="ORF">FMOSSE_LOCUS3833</name>
</gene>
<organism evidence="1 2">
    <name type="scientific">Funneliformis mosseae</name>
    <name type="common">Endomycorrhizal fungus</name>
    <name type="synonym">Glomus mosseae</name>
    <dbReference type="NCBI Taxonomy" id="27381"/>
    <lineage>
        <taxon>Eukaryota</taxon>
        <taxon>Fungi</taxon>
        <taxon>Fungi incertae sedis</taxon>
        <taxon>Mucoromycota</taxon>
        <taxon>Glomeromycotina</taxon>
        <taxon>Glomeromycetes</taxon>
        <taxon>Glomerales</taxon>
        <taxon>Glomeraceae</taxon>
        <taxon>Funneliformis</taxon>
    </lineage>
</organism>
<dbReference type="AlphaFoldDB" id="A0A9N9EWX7"/>
<evidence type="ECO:0000313" key="2">
    <source>
        <dbReference type="Proteomes" id="UP000789375"/>
    </source>
</evidence>
<evidence type="ECO:0000313" key="1">
    <source>
        <dbReference type="EMBL" id="CAG8497010.1"/>
    </source>
</evidence>
<reference evidence="1" key="1">
    <citation type="submission" date="2021-06" db="EMBL/GenBank/DDBJ databases">
        <authorList>
            <person name="Kallberg Y."/>
            <person name="Tangrot J."/>
            <person name="Rosling A."/>
        </authorList>
    </citation>
    <scope>NUCLEOTIDE SEQUENCE</scope>
    <source>
        <strain evidence="1">87-6 pot B 2015</strain>
    </source>
</reference>
<sequence length="66" mass="7325">MSGAKSFRHKANAFSKSVWDPHITVIYLGSDTILTSTRQICFNGSGSSFQTRVRSRKSAEEINGFL</sequence>
<dbReference type="EMBL" id="CAJVPP010000603">
    <property type="protein sequence ID" value="CAG8497010.1"/>
    <property type="molecule type" value="Genomic_DNA"/>
</dbReference>